<name>A0A5B7E7F9_PORTR</name>
<gene>
    <name evidence="2" type="ORF">E2C01_022502</name>
</gene>
<protein>
    <submittedName>
        <fullName evidence="2">Uncharacterized protein</fullName>
    </submittedName>
</protein>
<keyword evidence="3" id="KW-1185">Reference proteome</keyword>
<dbReference type="Proteomes" id="UP000324222">
    <property type="component" value="Unassembled WGS sequence"/>
</dbReference>
<evidence type="ECO:0000313" key="2">
    <source>
        <dbReference type="EMBL" id="MPC29277.1"/>
    </source>
</evidence>
<feature type="region of interest" description="Disordered" evidence="1">
    <location>
        <begin position="70"/>
        <end position="90"/>
    </location>
</feature>
<evidence type="ECO:0000313" key="3">
    <source>
        <dbReference type="Proteomes" id="UP000324222"/>
    </source>
</evidence>
<organism evidence="2 3">
    <name type="scientific">Portunus trituberculatus</name>
    <name type="common">Swimming crab</name>
    <name type="synonym">Neptunus trituberculatus</name>
    <dbReference type="NCBI Taxonomy" id="210409"/>
    <lineage>
        <taxon>Eukaryota</taxon>
        <taxon>Metazoa</taxon>
        <taxon>Ecdysozoa</taxon>
        <taxon>Arthropoda</taxon>
        <taxon>Crustacea</taxon>
        <taxon>Multicrustacea</taxon>
        <taxon>Malacostraca</taxon>
        <taxon>Eumalacostraca</taxon>
        <taxon>Eucarida</taxon>
        <taxon>Decapoda</taxon>
        <taxon>Pleocyemata</taxon>
        <taxon>Brachyura</taxon>
        <taxon>Eubrachyura</taxon>
        <taxon>Portunoidea</taxon>
        <taxon>Portunidae</taxon>
        <taxon>Portuninae</taxon>
        <taxon>Portunus</taxon>
    </lineage>
</organism>
<reference evidence="2 3" key="1">
    <citation type="submission" date="2019-05" db="EMBL/GenBank/DDBJ databases">
        <title>Another draft genome of Portunus trituberculatus and its Hox gene families provides insights of decapod evolution.</title>
        <authorList>
            <person name="Jeong J.-H."/>
            <person name="Song I."/>
            <person name="Kim S."/>
            <person name="Choi T."/>
            <person name="Kim D."/>
            <person name="Ryu S."/>
            <person name="Kim W."/>
        </authorList>
    </citation>
    <scope>NUCLEOTIDE SEQUENCE [LARGE SCALE GENOMIC DNA]</scope>
    <source>
        <tissue evidence="2">Muscle</tissue>
    </source>
</reference>
<proteinExistence type="predicted"/>
<evidence type="ECO:0000256" key="1">
    <source>
        <dbReference type="SAM" id="MobiDB-lite"/>
    </source>
</evidence>
<dbReference type="EMBL" id="VSRR010002044">
    <property type="protein sequence ID" value="MPC29277.1"/>
    <property type="molecule type" value="Genomic_DNA"/>
</dbReference>
<accession>A0A5B7E7F9</accession>
<sequence>MFLAELNSASVISLHTVHSHAHLLPTTSCSFLLRLPVTLWQPAPLIALPPRLGGCSTPCVLSLKINVSVSPQQQENNPHRKGESEAEGTT</sequence>
<comment type="caution">
    <text evidence="2">The sequence shown here is derived from an EMBL/GenBank/DDBJ whole genome shotgun (WGS) entry which is preliminary data.</text>
</comment>
<dbReference type="AlphaFoldDB" id="A0A5B7E7F9"/>